<dbReference type="InterPro" id="IPR026961">
    <property type="entry name" value="PGG_dom"/>
</dbReference>
<sequence length="204" mass="23005">MKWIFEKRVALNEAWSRNSSSTVYNLACCFQPKQPKRSKSWFKHFQYNPKRDKAGDVRNILLIVATLIAAVTFQSGVNPPGGVWQDDDFGHEPGRAIYASRKEDYYVFLFFNTLALSSSVLVIMCLTYAFPFYIEILVATASMLVTYGSAIFAVTPAVFVSSTAAFTATPVHQRPLPCRHHRFRISDQTTDSIIGKYSLRSAVL</sequence>
<dbReference type="EnsemblPlants" id="QL04p028872:mrna">
    <property type="protein sequence ID" value="QL04p028872:mrna"/>
    <property type="gene ID" value="QL04p028872"/>
</dbReference>
<feature type="domain" description="PGG" evidence="8">
    <location>
        <begin position="56"/>
        <end position="152"/>
    </location>
</feature>
<keyword evidence="5" id="KW-0040">ANK repeat</keyword>
<evidence type="ECO:0000256" key="2">
    <source>
        <dbReference type="ARBA" id="ARBA00022692"/>
    </source>
</evidence>
<evidence type="ECO:0000256" key="6">
    <source>
        <dbReference type="ARBA" id="ARBA00023136"/>
    </source>
</evidence>
<dbReference type="GO" id="GO:0005886">
    <property type="term" value="C:plasma membrane"/>
    <property type="evidence" value="ECO:0007669"/>
    <property type="project" value="TreeGrafter"/>
</dbReference>
<keyword evidence="2 7" id="KW-0812">Transmembrane</keyword>
<evidence type="ECO:0000256" key="5">
    <source>
        <dbReference type="ARBA" id="ARBA00023043"/>
    </source>
</evidence>
<dbReference type="PANTHER" id="PTHR24186">
    <property type="entry name" value="PROTEIN PHOSPHATASE 1 REGULATORY SUBUNIT"/>
    <property type="match status" value="1"/>
</dbReference>
<dbReference type="Proteomes" id="UP000594261">
    <property type="component" value="Chromosome 4"/>
</dbReference>
<evidence type="ECO:0000256" key="7">
    <source>
        <dbReference type="SAM" id="Phobius"/>
    </source>
</evidence>
<name>A0A7N2LE20_QUELO</name>
<feature type="transmembrane region" description="Helical" evidence="7">
    <location>
        <begin position="105"/>
        <end position="129"/>
    </location>
</feature>
<accession>A0A7N2LE20</accession>
<reference evidence="9 10" key="1">
    <citation type="journal article" date="2016" name="G3 (Bethesda)">
        <title>First Draft Assembly and Annotation of the Genome of a California Endemic Oak Quercus lobata Nee (Fagaceae).</title>
        <authorList>
            <person name="Sork V.L."/>
            <person name="Fitz-Gibbon S.T."/>
            <person name="Puiu D."/>
            <person name="Crepeau M."/>
            <person name="Gugger P.F."/>
            <person name="Sherman R."/>
            <person name="Stevens K."/>
            <person name="Langley C.H."/>
            <person name="Pellegrini M."/>
            <person name="Salzberg S.L."/>
        </authorList>
    </citation>
    <scope>NUCLEOTIDE SEQUENCE [LARGE SCALE GENOMIC DNA]</scope>
    <source>
        <strain evidence="9 10">cv. SW786</strain>
    </source>
</reference>
<keyword evidence="4 7" id="KW-1133">Transmembrane helix</keyword>
<dbReference type="Pfam" id="PF13962">
    <property type="entry name" value="PGG"/>
    <property type="match status" value="1"/>
</dbReference>
<feature type="transmembrane region" description="Helical" evidence="7">
    <location>
        <begin position="60"/>
        <end position="77"/>
    </location>
</feature>
<evidence type="ECO:0000256" key="1">
    <source>
        <dbReference type="ARBA" id="ARBA00004141"/>
    </source>
</evidence>
<reference evidence="9" key="2">
    <citation type="submission" date="2021-01" db="UniProtKB">
        <authorList>
            <consortium name="EnsemblPlants"/>
        </authorList>
    </citation>
    <scope>IDENTIFICATION</scope>
</reference>
<keyword evidence="10" id="KW-1185">Reference proteome</keyword>
<keyword evidence="3" id="KW-0677">Repeat</keyword>
<evidence type="ECO:0000313" key="9">
    <source>
        <dbReference type="EnsemblPlants" id="QL04p028872:mrna"/>
    </source>
</evidence>
<feature type="transmembrane region" description="Helical" evidence="7">
    <location>
        <begin position="136"/>
        <end position="159"/>
    </location>
</feature>
<protein>
    <recommendedName>
        <fullName evidence="8">PGG domain-containing protein</fullName>
    </recommendedName>
</protein>
<evidence type="ECO:0000256" key="3">
    <source>
        <dbReference type="ARBA" id="ARBA00022737"/>
    </source>
</evidence>
<dbReference type="PANTHER" id="PTHR24186:SF37">
    <property type="entry name" value="PGG DOMAIN-CONTAINING PROTEIN"/>
    <property type="match status" value="1"/>
</dbReference>
<evidence type="ECO:0000313" key="10">
    <source>
        <dbReference type="Proteomes" id="UP000594261"/>
    </source>
</evidence>
<evidence type="ECO:0000256" key="4">
    <source>
        <dbReference type="ARBA" id="ARBA00022989"/>
    </source>
</evidence>
<dbReference type="Gramene" id="QL04p028872:mrna">
    <property type="protein sequence ID" value="QL04p028872:mrna"/>
    <property type="gene ID" value="QL04p028872"/>
</dbReference>
<evidence type="ECO:0000259" key="8">
    <source>
        <dbReference type="Pfam" id="PF13962"/>
    </source>
</evidence>
<dbReference type="AlphaFoldDB" id="A0A7N2LE20"/>
<dbReference type="InParanoid" id="A0A7N2LE20"/>
<proteinExistence type="predicted"/>
<organism evidence="9 10">
    <name type="scientific">Quercus lobata</name>
    <name type="common">Valley oak</name>
    <dbReference type="NCBI Taxonomy" id="97700"/>
    <lineage>
        <taxon>Eukaryota</taxon>
        <taxon>Viridiplantae</taxon>
        <taxon>Streptophyta</taxon>
        <taxon>Embryophyta</taxon>
        <taxon>Tracheophyta</taxon>
        <taxon>Spermatophyta</taxon>
        <taxon>Magnoliopsida</taxon>
        <taxon>eudicotyledons</taxon>
        <taxon>Gunneridae</taxon>
        <taxon>Pentapetalae</taxon>
        <taxon>rosids</taxon>
        <taxon>fabids</taxon>
        <taxon>Fagales</taxon>
        <taxon>Fagaceae</taxon>
        <taxon>Quercus</taxon>
    </lineage>
</organism>
<comment type="subcellular location">
    <subcellularLocation>
        <location evidence="1">Membrane</location>
        <topology evidence="1">Multi-pass membrane protein</topology>
    </subcellularLocation>
</comment>
<dbReference type="EMBL" id="LRBV02000004">
    <property type="status" value="NOT_ANNOTATED_CDS"/>
    <property type="molecule type" value="Genomic_DNA"/>
</dbReference>
<keyword evidence="6 7" id="KW-0472">Membrane</keyword>